<accession>A0A3N0EDE1</accession>
<sequence>MDRLSSGPFGALCTPVPGGRIEGVSLRDGRILVGVVARLGRPLPEVAADVHNAVREVVSDRRVHVSIEDVTPAPTGSLPG</sequence>
<organism evidence="1 2">
    <name type="scientific">Halostreptopolyspora alba</name>
    <dbReference type="NCBI Taxonomy" id="2487137"/>
    <lineage>
        <taxon>Bacteria</taxon>
        <taxon>Bacillati</taxon>
        <taxon>Actinomycetota</taxon>
        <taxon>Actinomycetes</taxon>
        <taxon>Streptosporangiales</taxon>
        <taxon>Nocardiopsidaceae</taxon>
        <taxon>Halostreptopolyspora</taxon>
    </lineage>
</organism>
<evidence type="ECO:0008006" key="3">
    <source>
        <dbReference type="Google" id="ProtNLM"/>
    </source>
</evidence>
<keyword evidence="2" id="KW-1185">Reference proteome</keyword>
<evidence type="ECO:0000313" key="2">
    <source>
        <dbReference type="Proteomes" id="UP000269198"/>
    </source>
</evidence>
<dbReference type="Proteomes" id="UP000269198">
    <property type="component" value="Unassembled WGS sequence"/>
</dbReference>
<evidence type="ECO:0000313" key="1">
    <source>
        <dbReference type="EMBL" id="RNL85882.1"/>
    </source>
</evidence>
<dbReference type="AlphaFoldDB" id="A0A3N0EDE1"/>
<dbReference type="EMBL" id="RJMB01000005">
    <property type="protein sequence ID" value="RNL85882.1"/>
    <property type="molecule type" value="Genomic_DNA"/>
</dbReference>
<dbReference type="OrthoDB" id="5192951at2"/>
<reference evidence="1 2" key="1">
    <citation type="submission" date="2018-11" db="EMBL/GenBank/DDBJ databases">
        <title>The genome draft of YIM 96095.</title>
        <authorList>
            <person name="Tang S.-K."/>
            <person name="Chunyu W.-X."/>
            <person name="Feng Y.-Z."/>
        </authorList>
    </citation>
    <scope>NUCLEOTIDE SEQUENCE [LARGE SCALE GENOMIC DNA]</scope>
    <source>
        <strain evidence="1 2">YIM 96095</strain>
    </source>
</reference>
<name>A0A3N0EDE1_9ACTN</name>
<gene>
    <name evidence="1" type="ORF">EFW17_07170</name>
</gene>
<protein>
    <recommendedName>
        <fullName evidence="3">Asp23/Gls24 family envelope stress response protein</fullName>
    </recommendedName>
</protein>
<proteinExistence type="predicted"/>
<comment type="caution">
    <text evidence="1">The sequence shown here is derived from an EMBL/GenBank/DDBJ whole genome shotgun (WGS) entry which is preliminary data.</text>
</comment>